<dbReference type="Proteomes" id="UP000567179">
    <property type="component" value="Unassembled WGS sequence"/>
</dbReference>
<dbReference type="GO" id="GO:0072546">
    <property type="term" value="C:EMC complex"/>
    <property type="evidence" value="ECO:0007669"/>
    <property type="project" value="TreeGrafter"/>
</dbReference>
<evidence type="ECO:0000256" key="2">
    <source>
        <dbReference type="ARBA" id="ARBA00022692"/>
    </source>
</evidence>
<dbReference type="PANTHER" id="PTHR13605">
    <property type="entry name" value="ER MEMBRANE PROTEIN COMPLEX SUBUNIT 7"/>
    <property type="match status" value="1"/>
</dbReference>
<keyword evidence="3 8" id="KW-0732">Signal</keyword>
<evidence type="ECO:0000256" key="4">
    <source>
        <dbReference type="ARBA" id="ARBA00022989"/>
    </source>
</evidence>
<evidence type="ECO:0000256" key="1">
    <source>
        <dbReference type="ARBA" id="ARBA00004167"/>
    </source>
</evidence>
<sequence length="229" mass="24337">MVFARTLLLVQLLLCATLGFAIDISGKISWNDVCPNASTLGQAKASLDNDIFRGGIKADGSFVIPGVPDGVHLLSIISHDFFFEQLRIDVNGTTVEARPYVPGTPLNPPSTVLLSYPVTLAAKEKANYFVPPESFNLAGMLANPMMLLMVFGGALMLAMPYIINNMDPEALEEFKAQQQKIGGVQSALQGGDIKAGLSALASVGDTGSSTQVNKGQSLPKARGNKKSRR</sequence>
<evidence type="ECO:0000313" key="11">
    <source>
        <dbReference type="Proteomes" id="UP000567179"/>
    </source>
</evidence>
<dbReference type="OrthoDB" id="27095at2759"/>
<comment type="caution">
    <text evidence="10">The sequence shown here is derived from an EMBL/GenBank/DDBJ whole genome shotgun (WGS) entry which is preliminary data.</text>
</comment>
<reference evidence="10 11" key="1">
    <citation type="journal article" date="2020" name="ISME J.">
        <title>Uncovering the hidden diversity of litter-decomposition mechanisms in mushroom-forming fungi.</title>
        <authorList>
            <person name="Floudas D."/>
            <person name="Bentzer J."/>
            <person name="Ahren D."/>
            <person name="Johansson T."/>
            <person name="Persson P."/>
            <person name="Tunlid A."/>
        </authorList>
    </citation>
    <scope>NUCLEOTIDE SEQUENCE [LARGE SCALE GENOMIC DNA]</scope>
    <source>
        <strain evidence="10 11">CBS 101986</strain>
    </source>
</reference>
<evidence type="ECO:0000256" key="6">
    <source>
        <dbReference type="SAM" id="MobiDB-lite"/>
    </source>
</evidence>
<keyword evidence="4 7" id="KW-1133">Transmembrane helix</keyword>
<feature type="signal peptide" evidence="8">
    <location>
        <begin position="1"/>
        <end position="21"/>
    </location>
</feature>
<feature type="chain" id="PRO_5034946576" description="ER membrane protein complex subunit 7 beta-sandwich domain-containing protein" evidence="8">
    <location>
        <begin position="22"/>
        <end position="229"/>
    </location>
</feature>
<comment type="subcellular location">
    <subcellularLocation>
        <location evidence="1">Membrane</location>
        <topology evidence="1">Single-pass membrane protein</topology>
    </subcellularLocation>
</comment>
<dbReference type="EMBL" id="JAACJJ010000056">
    <property type="protein sequence ID" value="KAF5312883.1"/>
    <property type="molecule type" value="Genomic_DNA"/>
</dbReference>
<keyword evidence="5 7" id="KW-0472">Membrane</keyword>
<evidence type="ECO:0000256" key="7">
    <source>
        <dbReference type="SAM" id="Phobius"/>
    </source>
</evidence>
<organism evidence="10 11">
    <name type="scientific">Psilocybe cf. subviscida</name>
    <dbReference type="NCBI Taxonomy" id="2480587"/>
    <lineage>
        <taxon>Eukaryota</taxon>
        <taxon>Fungi</taxon>
        <taxon>Dikarya</taxon>
        <taxon>Basidiomycota</taxon>
        <taxon>Agaricomycotina</taxon>
        <taxon>Agaricomycetes</taxon>
        <taxon>Agaricomycetidae</taxon>
        <taxon>Agaricales</taxon>
        <taxon>Agaricineae</taxon>
        <taxon>Strophariaceae</taxon>
        <taxon>Psilocybe</taxon>
    </lineage>
</organism>
<evidence type="ECO:0000256" key="3">
    <source>
        <dbReference type="ARBA" id="ARBA00022729"/>
    </source>
</evidence>
<feature type="domain" description="ER membrane protein complex subunit 7 beta-sandwich" evidence="9">
    <location>
        <begin position="42"/>
        <end position="148"/>
    </location>
</feature>
<evidence type="ECO:0000256" key="5">
    <source>
        <dbReference type="ARBA" id="ARBA00023136"/>
    </source>
</evidence>
<name>A0A8H5EUU2_9AGAR</name>
<evidence type="ECO:0000313" key="10">
    <source>
        <dbReference type="EMBL" id="KAF5312883.1"/>
    </source>
</evidence>
<dbReference type="InterPro" id="IPR039163">
    <property type="entry name" value="EMC7"/>
</dbReference>
<feature type="transmembrane region" description="Helical" evidence="7">
    <location>
        <begin position="145"/>
        <end position="163"/>
    </location>
</feature>
<protein>
    <recommendedName>
        <fullName evidence="9">ER membrane protein complex subunit 7 beta-sandwich domain-containing protein</fullName>
    </recommendedName>
</protein>
<gene>
    <name evidence="10" type="ORF">D9619_003026</name>
</gene>
<feature type="region of interest" description="Disordered" evidence="6">
    <location>
        <begin position="204"/>
        <end position="229"/>
    </location>
</feature>
<evidence type="ECO:0000259" key="9">
    <source>
        <dbReference type="Pfam" id="PF09430"/>
    </source>
</evidence>
<dbReference type="InterPro" id="IPR019008">
    <property type="entry name" value="Beta_sandwich_EMC7"/>
</dbReference>
<proteinExistence type="predicted"/>
<evidence type="ECO:0000256" key="8">
    <source>
        <dbReference type="SAM" id="SignalP"/>
    </source>
</evidence>
<dbReference type="Pfam" id="PF09430">
    <property type="entry name" value="EMC7_beta-sandw"/>
    <property type="match status" value="1"/>
</dbReference>
<feature type="compositionally biased region" description="Polar residues" evidence="6">
    <location>
        <begin position="205"/>
        <end position="216"/>
    </location>
</feature>
<keyword evidence="2 7" id="KW-0812">Transmembrane</keyword>
<dbReference type="PANTHER" id="PTHR13605:SF4">
    <property type="entry name" value="ER MEMBRANE PROTEIN COMPLEX SUBUNIT 7"/>
    <property type="match status" value="1"/>
</dbReference>
<accession>A0A8H5EUU2</accession>
<dbReference type="AlphaFoldDB" id="A0A8H5EUU2"/>
<keyword evidence="11" id="KW-1185">Reference proteome</keyword>